<dbReference type="SMART" id="SM00368">
    <property type="entry name" value="LRR_RI"/>
    <property type="match status" value="8"/>
</dbReference>
<keyword evidence="3" id="KW-0677">Repeat</keyword>
<evidence type="ECO:0000256" key="1">
    <source>
        <dbReference type="ARBA" id="ARBA00022468"/>
    </source>
</evidence>
<organism evidence="5 6">
    <name type="scientific">Gigaspora rosea</name>
    <dbReference type="NCBI Taxonomy" id="44941"/>
    <lineage>
        <taxon>Eukaryota</taxon>
        <taxon>Fungi</taxon>
        <taxon>Fungi incertae sedis</taxon>
        <taxon>Mucoromycota</taxon>
        <taxon>Glomeromycotina</taxon>
        <taxon>Glomeromycetes</taxon>
        <taxon>Diversisporales</taxon>
        <taxon>Gigasporaceae</taxon>
        <taxon>Gigaspora</taxon>
    </lineage>
</organism>
<dbReference type="PRINTS" id="PR00109">
    <property type="entry name" value="TYRKINASE"/>
</dbReference>
<dbReference type="Gene3D" id="1.10.510.10">
    <property type="entry name" value="Transferase(Phosphotransferase) domain 1"/>
    <property type="match status" value="1"/>
</dbReference>
<accession>A0A397W7E8</accession>
<feature type="domain" description="Protein kinase" evidence="4">
    <location>
        <begin position="1"/>
        <end position="215"/>
    </location>
</feature>
<dbReference type="InterPro" id="IPR000719">
    <property type="entry name" value="Prot_kinase_dom"/>
</dbReference>
<protein>
    <recommendedName>
        <fullName evidence="4">Protein kinase domain-containing protein</fullName>
    </recommendedName>
</protein>
<dbReference type="GO" id="GO:0005634">
    <property type="term" value="C:nucleus"/>
    <property type="evidence" value="ECO:0007669"/>
    <property type="project" value="TreeGrafter"/>
</dbReference>
<dbReference type="InterPro" id="IPR011009">
    <property type="entry name" value="Kinase-like_dom_sf"/>
</dbReference>
<dbReference type="GO" id="GO:0004672">
    <property type="term" value="F:protein kinase activity"/>
    <property type="evidence" value="ECO:0007669"/>
    <property type="project" value="InterPro"/>
</dbReference>
<reference evidence="5 6" key="1">
    <citation type="submission" date="2018-06" db="EMBL/GenBank/DDBJ databases">
        <title>Comparative genomics reveals the genomic features of Rhizophagus irregularis, R. cerebriforme, R. diaphanum and Gigaspora rosea, and their symbiotic lifestyle signature.</title>
        <authorList>
            <person name="Morin E."/>
            <person name="San Clemente H."/>
            <person name="Chen E.C.H."/>
            <person name="De La Providencia I."/>
            <person name="Hainaut M."/>
            <person name="Kuo A."/>
            <person name="Kohler A."/>
            <person name="Murat C."/>
            <person name="Tang N."/>
            <person name="Roy S."/>
            <person name="Loubradou J."/>
            <person name="Henrissat B."/>
            <person name="Grigoriev I.V."/>
            <person name="Corradi N."/>
            <person name="Roux C."/>
            <person name="Martin F.M."/>
        </authorList>
    </citation>
    <scope>NUCLEOTIDE SEQUENCE [LARGE SCALE GENOMIC DNA]</scope>
    <source>
        <strain evidence="5 6">DAOM 194757</strain>
    </source>
</reference>
<gene>
    <name evidence="5" type="ORF">C2G38_1627099</name>
</gene>
<dbReference type="PROSITE" id="PS50011">
    <property type="entry name" value="PROTEIN_KINASE_DOM"/>
    <property type="match status" value="1"/>
</dbReference>
<dbReference type="GO" id="GO:0005524">
    <property type="term" value="F:ATP binding"/>
    <property type="evidence" value="ECO:0007669"/>
    <property type="project" value="InterPro"/>
</dbReference>
<dbReference type="InterPro" id="IPR032675">
    <property type="entry name" value="LRR_dom_sf"/>
</dbReference>
<dbReference type="SUPFAM" id="SSF52047">
    <property type="entry name" value="RNI-like"/>
    <property type="match status" value="1"/>
</dbReference>
<keyword evidence="1" id="KW-0343">GTPase activation</keyword>
<dbReference type="GO" id="GO:0031267">
    <property type="term" value="F:small GTPase binding"/>
    <property type="evidence" value="ECO:0007669"/>
    <property type="project" value="TreeGrafter"/>
</dbReference>
<dbReference type="Pfam" id="PF07714">
    <property type="entry name" value="PK_Tyr_Ser-Thr"/>
    <property type="match status" value="1"/>
</dbReference>
<keyword evidence="6" id="KW-1185">Reference proteome</keyword>
<dbReference type="PANTHER" id="PTHR24113">
    <property type="entry name" value="RAN GTPASE-ACTIVATING PROTEIN 1"/>
    <property type="match status" value="1"/>
</dbReference>
<dbReference type="OrthoDB" id="262416at2759"/>
<dbReference type="AlphaFoldDB" id="A0A397W7E8"/>
<dbReference type="PANTHER" id="PTHR24113:SF12">
    <property type="entry name" value="RAN GTPASE-ACTIVATING PROTEIN 1"/>
    <property type="match status" value="1"/>
</dbReference>
<sequence length="559" mass="62607">MVPNNNDIKQKFHQFKFIDNYGHYNMILEYANEGTLREYLKINFTKLQWTDKLYIAKELAHGLLFLHNKEIIHRDLHSKNILIHQRQPKITDFGLSKQMNENSSTSSSIIHGMPAYIEPKCFIDHKYKRDKRSDVYSLGVILWEISSGRPPFQTFKSRDSLVIHIFQGNREEPIEGTPSQYIELYKKCWDNNPDNRPETSEIFNDIKQLVLNETFDQHDPIDTSSENSEVSLSHQYNINALANSLEITTSSPLYLTDTNNSNTLIRNNSIIGNLRKETIEFFNQPKFLEAFEVLCKNSTLTSLDLRFKNLRTEGGKALADALCNNNTLTSLELCSNKLGSEVGKALADALCKNSTLTSFNLRDNKLGPEGGKALADALCKNLTLTSLNLYGNNLGSEGGKALAYALCKNSTLTSLNLGFNNLKLEGGKALANALCKNSTLKELNLRYNNLGTEVGKALADALCKNTSLTSLGLRYNELGSEVVKALADALCKNNTLKTLDLSYNKLGLTNFIIKFFKQSGCRALADALCKNSTLTFLNLSGNSLSFNLESNNPNLEIFQ</sequence>
<dbReference type="SUPFAM" id="SSF56112">
    <property type="entry name" value="Protein kinase-like (PK-like)"/>
    <property type="match status" value="1"/>
</dbReference>
<evidence type="ECO:0000313" key="6">
    <source>
        <dbReference type="Proteomes" id="UP000266673"/>
    </source>
</evidence>
<dbReference type="InterPro" id="IPR001245">
    <property type="entry name" value="Ser-Thr/Tyr_kinase_cat_dom"/>
</dbReference>
<dbReference type="Pfam" id="PF13516">
    <property type="entry name" value="LRR_6"/>
    <property type="match status" value="9"/>
</dbReference>
<evidence type="ECO:0000259" key="4">
    <source>
        <dbReference type="PROSITE" id="PS50011"/>
    </source>
</evidence>
<name>A0A397W7E8_9GLOM</name>
<evidence type="ECO:0000313" key="5">
    <source>
        <dbReference type="EMBL" id="RIB30620.1"/>
    </source>
</evidence>
<dbReference type="InterPro" id="IPR001611">
    <property type="entry name" value="Leu-rich_rpt"/>
</dbReference>
<comment type="caution">
    <text evidence="5">The sequence shown here is derived from an EMBL/GenBank/DDBJ whole genome shotgun (WGS) entry which is preliminary data.</text>
</comment>
<evidence type="ECO:0000256" key="3">
    <source>
        <dbReference type="ARBA" id="ARBA00022737"/>
    </source>
</evidence>
<dbReference type="InterPro" id="IPR027038">
    <property type="entry name" value="RanGap"/>
</dbReference>
<dbReference type="GO" id="GO:0006913">
    <property type="term" value="P:nucleocytoplasmic transport"/>
    <property type="evidence" value="ECO:0007669"/>
    <property type="project" value="TreeGrafter"/>
</dbReference>
<dbReference type="Proteomes" id="UP000266673">
    <property type="component" value="Unassembled WGS sequence"/>
</dbReference>
<dbReference type="GO" id="GO:0005096">
    <property type="term" value="F:GTPase activator activity"/>
    <property type="evidence" value="ECO:0007669"/>
    <property type="project" value="UniProtKB-KW"/>
</dbReference>
<proteinExistence type="predicted"/>
<dbReference type="GO" id="GO:0048471">
    <property type="term" value="C:perinuclear region of cytoplasm"/>
    <property type="evidence" value="ECO:0007669"/>
    <property type="project" value="TreeGrafter"/>
</dbReference>
<dbReference type="EMBL" id="QKWP01000008">
    <property type="protein sequence ID" value="RIB30620.1"/>
    <property type="molecule type" value="Genomic_DNA"/>
</dbReference>
<dbReference type="Gene3D" id="3.80.10.10">
    <property type="entry name" value="Ribonuclease Inhibitor"/>
    <property type="match status" value="3"/>
</dbReference>
<evidence type="ECO:0000256" key="2">
    <source>
        <dbReference type="ARBA" id="ARBA00022614"/>
    </source>
</evidence>
<dbReference type="GO" id="GO:0005829">
    <property type="term" value="C:cytosol"/>
    <property type="evidence" value="ECO:0007669"/>
    <property type="project" value="TreeGrafter"/>
</dbReference>
<keyword evidence="2" id="KW-0433">Leucine-rich repeat</keyword>